<dbReference type="Proteomes" id="UP000009022">
    <property type="component" value="Unassembled WGS sequence"/>
</dbReference>
<dbReference type="EMBL" id="DS985244">
    <property type="protein sequence ID" value="EDV25368.1"/>
    <property type="molecule type" value="Genomic_DNA"/>
</dbReference>
<gene>
    <name evidence="2" type="ORF">TRIADDRAFT_55376</name>
</gene>
<dbReference type="InParanoid" id="B3RUQ7"/>
<evidence type="ECO:0000256" key="1">
    <source>
        <dbReference type="SAM" id="MobiDB-lite"/>
    </source>
</evidence>
<feature type="region of interest" description="Disordered" evidence="1">
    <location>
        <begin position="34"/>
        <end position="67"/>
    </location>
</feature>
<evidence type="ECO:0000313" key="2">
    <source>
        <dbReference type="EMBL" id="EDV25368.1"/>
    </source>
</evidence>
<accession>B3RUQ7</accession>
<reference evidence="2 3" key="1">
    <citation type="journal article" date="2008" name="Nature">
        <title>The Trichoplax genome and the nature of placozoans.</title>
        <authorList>
            <person name="Srivastava M."/>
            <person name="Begovic E."/>
            <person name="Chapman J."/>
            <person name="Putnam N.H."/>
            <person name="Hellsten U."/>
            <person name="Kawashima T."/>
            <person name="Kuo A."/>
            <person name="Mitros T."/>
            <person name="Salamov A."/>
            <person name="Carpenter M.L."/>
            <person name="Signorovitch A.Y."/>
            <person name="Moreno M.A."/>
            <person name="Kamm K."/>
            <person name="Grimwood J."/>
            <person name="Schmutz J."/>
            <person name="Shapiro H."/>
            <person name="Grigoriev I.V."/>
            <person name="Buss L.W."/>
            <person name="Schierwater B."/>
            <person name="Dellaporta S.L."/>
            <person name="Rokhsar D.S."/>
        </authorList>
    </citation>
    <scope>NUCLEOTIDE SEQUENCE [LARGE SCALE GENOMIC DNA]</scope>
    <source>
        <strain evidence="2 3">Grell-BS-1999</strain>
    </source>
</reference>
<keyword evidence="3" id="KW-1185">Reference proteome</keyword>
<name>B3RUQ7_TRIAD</name>
<dbReference type="KEGG" id="tad:TRIADDRAFT_55376"/>
<evidence type="ECO:0000313" key="3">
    <source>
        <dbReference type="Proteomes" id="UP000009022"/>
    </source>
</evidence>
<proteinExistence type="predicted"/>
<dbReference type="HOGENOM" id="CLU_904076_0_0_1"/>
<dbReference type="AlphaFoldDB" id="B3RUQ7"/>
<dbReference type="CTD" id="6753108"/>
<organism evidence="2 3">
    <name type="scientific">Trichoplax adhaerens</name>
    <name type="common">Trichoplax reptans</name>
    <dbReference type="NCBI Taxonomy" id="10228"/>
    <lineage>
        <taxon>Eukaryota</taxon>
        <taxon>Metazoa</taxon>
        <taxon>Placozoa</taxon>
        <taxon>Uniplacotomia</taxon>
        <taxon>Trichoplacea</taxon>
        <taxon>Trichoplacidae</taxon>
        <taxon>Trichoplax</taxon>
    </lineage>
</organism>
<dbReference type="RefSeq" id="XP_002111401.1">
    <property type="nucleotide sequence ID" value="XM_002111365.1"/>
</dbReference>
<dbReference type="GeneID" id="6753108"/>
<protein>
    <submittedName>
        <fullName evidence="2">Uncharacterized protein</fullName>
    </submittedName>
</protein>
<feature type="compositionally biased region" description="Basic residues" evidence="1">
    <location>
        <begin position="44"/>
        <end position="55"/>
    </location>
</feature>
<sequence length="308" mass="34642">MNNSNNSKFDDIIEFLDRTIASFRGSLNNFRENSKETELTASKKSTKDKKNRKNRTPPGATTSPRHSLRYSALNSLESDQHSPKKFHTMLHIMKPDELTGVKKGNITFGLNTTHKHNNTSHEDNKISSSNTTLGALPKFDYPEKIEILPSSHANIPSITLTTVSLPHVHQTANHISTCPPPRKVKMVNEKLPISCLRDRSSSHHHDRNKSVHYVNGSSLVASKIKSAYNKVSNKGHKRDQHRKSTILPTINEQPLDKKDPPYHCSTHFAEQRSMPVDLHISFGDSVPVKKSNNVAPYTNHLEEISSIL</sequence>